<evidence type="ECO:0000313" key="9">
    <source>
        <dbReference type="EMBL" id="OYR91839.1"/>
    </source>
</evidence>
<dbReference type="InterPro" id="IPR011006">
    <property type="entry name" value="CheY-like_superfamily"/>
</dbReference>
<evidence type="ECO:0000259" key="7">
    <source>
        <dbReference type="PROSITE" id="PS50930"/>
    </source>
</evidence>
<reference evidence="8" key="2">
    <citation type="submission" date="2017-05" db="EMBL/GenBank/DDBJ databases">
        <authorList>
            <person name="Lin X.B."/>
            <person name="Stothard P."/>
            <person name="Tasseva G."/>
            <person name="Walter J."/>
        </authorList>
    </citation>
    <scope>NUCLEOTIDE SEQUENCE</scope>
    <source>
        <strain evidence="8">609u</strain>
    </source>
</reference>
<keyword evidence="9" id="KW-0238">DNA-binding</keyword>
<keyword evidence="11" id="KW-1185">Reference proteome</keyword>
<gene>
    <name evidence="8" type="ORF">CBF53_08880</name>
    <name evidence="9" type="ORF">CBF70_05580</name>
</gene>
<dbReference type="AlphaFoldDB" id="A0A256LEI9"/>
<evidence type="ECO:0000313" key="10">
    <source>
        <dbReference type="Proteomes" id="UP000215828"/>
    </source>
</evidence>
<dbReference type="Proteomes" id="UP000215828">
    <property type="component" value="Unassembled WGS sequence"/>
</dbReference>
<keyword evidence="2" id="KW-0902">Two-component regulatory system</keyword>
<dbReference type="Proteomes" id="UP000216316">
    <property type="component" value="Unassembled WGS sequence"/>
</dbReference>
<evidence type="ECO:0000256" key="4">
    <source>
        <dbReference type="ARBA" id="ARBA00037164"/>
    </source>
</evidence>
<dbReference type="EMBL" id="NGNV01000055">
    <property type="protein sequence ID" value="OYR87101.1"/>
    <property type="molecule type" value="Genomic_DNA"/>
</dbReference>
<feature type="domain" description="Response regulatory" evidence="6">
    <location>
        <begin position="4"/>
        <end position="139"/>
    </location>
</feature>
<dbReference type="SUPFAM" id="SSF52172">
    <property type="entry name" value="CheY-like"/>
    <property type="match status" value="1"/>
</dbReference>
<evidence type="ECO:0000256" key="2">
    <source>
        <dbReference type="ARBA" id="ARBA00023012"/>
    </source>
</evidence>
<dbReference type="PANTHER" id="PTHR37299:SF3">
    <property type="entry name" value="STAGE 0 SPORULATION PROTEIN A HOMOLOG"/>
    <property type="match status" value="1"/>
</dbReference>
<keyword evidence="1" id="KW-0963">Cytoplasm</keyword>
<feature type="modified residue" description="4-aspartylphosphate" evidence="5">
    <location>
        <position position="70"/>
    </location>
</feature>
<keyword evidence="5" id="KW-0597">Phosphoprotein</keyword>
<evidence type="ECO:0000313" key="11">
    <source>
        <dbReference type="Proteomes" id="UP000216316"/>
    </source>
</evidence>
<comment type="function">
    <text evidence="4">Required for high-level post-exponential phase expression of a series of secreted proteins.</text>
</comment>
<dbReference type="RefSeq" id="WP_094496793.1">
    <property type="nucleotide sequence ID" value="NZ_CAJUTI010000010.1"/>
</dbReference>
<keyword evidence="3" id="KW-0010">Activator</keyword>
<reference evidence="10 11" key="3">
    <citation type="submission" date="2017-09" db="EMBL/GenBank/DDBJ databases">
        <title>Tripartite evolution among Lactobacillus johnsonii, Lactobacillus taiwanensis, Lactobacillus reuteri and their rodent host.</title>
        <authorList>
            <person name="Wang T."/>
            <person name="Knowles S."/>
            <person name="Cheng C."/>
        </authorList>
    </citation>
    <scope>NUCLEOTIDE SEQUENCE [LARGE SCALE GENOMIC DNA]</scope>
    <source>
        <strain evidence="9 10">609q</strain>
        <strain evidence="8 11">609u</strain>
    </source>
</reference>
<dbReference type="EMBL" id="NGNX01000015">
    <property type="protein sequence ID" value="OYR91839.1"/>
    <property type="molecule type" value="Genomic_DNA"/>
</dbReference>
<dbReference type="GO" id="GO:0000156">
    <property type="term" value="F:phosphorelay response regulator activity"/>
    <property type="evidence" value="ECO:0007669"/>
    <property type="project" value="InterPro"/>
</dbReference>
<evidence type="ECO:0000256" key="5">
    <source>
        <dbReference type="PROSITE-ProRule" id="PRU00169"/>
    </source>
</evidence>
<name>A0A256LEI9_9LACO</name>
<accession>A0A256LEI9</accession>
<dbReference type="InterPro" id="IPR001789">
    <property type="entry name" value="Sig_transdc_resp-reg_receiver"/>
</dbReference>
<dbReference type="Gene3D" id="3.40.50.2300">
    <property type="match status" value="1"/>
</dbReference>
<proteinExistence type="predicted"/>
<evidence type="ECO:0000256" key="1">
    <source>
        <dbReference type="ARBA" id="ARBA00022490"/>
    </source>
</evidence>
<protein>
    <submittedName>
        <fullName evidence="9">DNA-binding response regulator</fullName>
    </submittedName>
</protein>
<feature type="domain" description="HTH LytTR-type" evidence="7">
    <location>
        <begin position="157"/>
        <end position="258"/>
    </location>
</feature>
<dbReference type="SMART" id="SM00448">
    <property type="entry name" value="REC"/>
    <property type="match status" value="1"/>
</dbReference>
<dbReference type="InterPro" id="IPR046947">
    <property type="entry name" value="LytR-like"/>
</dbReference>
<dbReference type="InterPro" id="IPR007492">
    <property type="entry name" value="LytTR_DNA-bd_dom"/>
</dbReference>
<dbReference type="Pfam" id="PF04397">
    <property type="entry name" value="LytTR"/>
    <property type="match status" value="1"/>
</dbReference>
<evidence type="ECO:0000313" key="8">
    <source>
        <dbReference type="EMBL" id="OYR87101.1"/>
    </source>
</evidence>
<dbReference type="PROSITE" id="PS50110">
    <property type="entry name" value="RESPONSE_REGULATORY"/>
    <property type="match status" value="1"/>
</dbReference>
<sequence>MKYPVIICDDNKVLAKELSHNIHIAIQNMLDNDLIYQKTELNIDLVASTFEQVVSYVVANDIQNAIYFLDIELSQNSEAKNGVDLAEFIKKQDPNAQIIFVTAYDKYAPLTYRRRIGAIDYINKSLERSEMLKRIEETVIHAINSINRLIQVNREELIYKIGRRVRKVEKSLIYYVENSVMQHKVNLVTSTGETEFRSNISKIDAENDFLFKISQSCVVNPNNINSIDFSKKIIIFPNGDEVIFARSFKKKIREILNKYPEINVK</sequence>
<dbReference type="SMART" id="SM00850">
    <property type="entry name" value="LytTR"/>
    <property type="match status" value="1"/>
</dbReference>
<dbReference type="Pfam" id="PF00072">
    <property type="entry name" value="Response_reg"/>
    <property type="match status" value="1"/>
</dbReference>
<comment type="caution">
    <text evidence="9">The sequence shown here is derived from an EMBL/GenBank/DDBJ whole genome shotgun (WGS) entry which is preliminary data.</text>
</comment>
<evidence type="ECO:0000259" key="6">
    <source>
        <dbReference type="PROSITE" id="PS50110"/>
    </source>
</evidence>
<dbReference type="Gene3D" id="2.40.50.1020">
    <property type="entry name" value="LytTr DNA-binding domain"/>
    <property type="match status" value="1"/>
</dbReference>
<organism evidence="9 10">
    <name type="scientific">Lactobacillus taiwanensis</name>
    <dbReference type="NCBI Taxonomy" id="508451"/>
    <lineage>
        <taxon>Bacteria</taxon>
        <taxon>Bacillati</taxon>
        <taxon>Bacillota</taxon>
        <taxon>Bacilli</taxon>
        <taxon>Lactobacillales</taxon>
        <taxon>Lactobacillaceae</taxon>
        <taxon>Lactobacillus</taxon>
    </lineage>
</organism>
<evidence type="ECO:0000256" key="3">
    <source>
        <dbReference type="ARBA" id="ARBA00023159"/>
    </source>
</evidence>
<dbReference type="PANTHER" id="PTHR37299">
    <property type="entry name" value="TRANSCRIPTIONAL REGULATOR-RELATED"/>
    <property type="match status" value="1"/>
</dbReference>
<dbReference type="GO" id="GO:0003677">
    <property type="term" value="F:DNA binding"/>
    <property type="evidence" value="ECO:0007669"/>
    <property type="project" value="UniProtKB-KW"/>
</dbReference>
<reference evidence="9 10" key="1">
    <citation type="submission" date="2017-04" db="EMBL/GenBank/DDBJ databases">
        <authorList>
            <person name="Afonso C.L."/>
            <person name="Miller P.J."/>
            <person name="Scott M.A."/>
            <person name="Spackman E."/>
            <person name="Goraichik I."/>
            <person name="Dimitrov K.M."/>
            <person name="Suarez D.L."/>
            <person name="Swayne D.E."/>
        </authorList>
    </citation>
    <scope>NUCLEOTIDE SEQUENCE [LARGE SCALE GENOMIC DNA]</scope>
    <source>
        <strain evidence="9 10">609q</strain>
    </source>
</reference>
<dbReference type="PROSITE" id="PS50930">
    <property type="entry name" value="HTH_LYTTR"/>
    <property type="match status" value="1"/>
</dbReference>